<evidence type="ECO:0000313" key="2">
    <source>
        <dbReference type="Proteomes" id="UP000485058"/>
    </source>
</evidence>
<gene>
    <name evidence="1" type="ORF">HaLaN_07340</name>
</gene>
<dbReference type="Proteomes" id="UP000485058">
    <property type="component" value="Unassembled WGS sequence"/>
</dbReference>
<sequence length="69" mass="7282">MIMVLGCSALWPSADEGSGAVCNSDAASLGLAWPFQAFYDLAVALNTAGVVVEYPGLGYKQLQMNKAWI</sequence>
<dbReference type="AlphaFoldDB" id="A0A699YYE3"/>
<evidence type="ECO:0000313" key="1">
    <source>
        <dbReference type="EMBL" id="GFH11784.1"/>
    </source>
</evidence>
<dbReference type="EMBL" id="BLLF01000435">
    <property type="protein sequence ID" value="GFH11784.1"/>
    <property type="molecule type" value="Genomic_DNA"/>
</dbReference>
<proteinExistence type="predicted"/>
<protein>
    <submittedName>
        <fullName evidence="1">Uncharacterized protein</fullName>
    </submittedName>
</protein>
<organism evidence="1 2">
    <name type="scientific">Haematococcus lacustris</name>
    <name type="common">Green alga</name>
    <name type="synonym">Haematococcus pluvialis</name>
    <dbReference type="NCBI Taxonomy" id="44745"/>
    <lineage>
        <taxon>Eukaryota</taxon>
        <taxon>Viridiplantae</taxon>
        <taxon>Chlorophyta</taxon>
        <taxon>core chlorophytes</taxon>
        <taxon>Chlorophyceae</taxon>
        <taxon>CS clade</taxon>
        <taxon>Chlamydomonadales</taxon>
        <taxon>Haematococcaceae</taxon>
        <taxon>Haematococcus</taxon>
    </lineage>
</organism>
<keyword evidence="2" id="KW-1185">Reference proteome</keyword>
<comment type="caution">
    <text evidence="1">The sequence shown here is derived from an EMBL/GenBank/DDBJ whole genome shotgun (WGS) entry which is preliminary data.</text>
</comment>
<reference evidence="1 2" key="1">
    <citation type="submission" date="2020-02" db="EMBL/GenBank/DDBJ databases">
        <title>Draft genome sequence of Haematococcus lacustris strain NIES-144.</title>
        <authorList>
            <person name="Morimoto D."/>
            <person name="Nakagawa S."/>
            <person name="Yoshida T."/>
            <person name="Sawayama S."/>
        </authorList>
    </citation>
    <scope>NUCLEOTIDE SEQUENCE [LARGE SCALE GENOMIC DNA]</scope>
    <source>
        <strain evidence="1 2">NIES-144</strain>
    </source>
</reference>
<accession>A0A699YYE3</accession>
<name>A0A699YYE3_HAELA</name>